<accession>A0A8S1K1V4</accession>
<dbReference type="OMA" id="FDNLCHF"/>
<protein>
    <submittedName>
        <fullName evidence="1">Uncharacterized protein</fullName>
    </submittedName>
</protein>
<proteinExistence type="predicted"/>
<dbReference type="Proteomes" id="UP000688137">
    <property type="component" value="Unassembled WGS sequence"/>
</dbReference>
<reference evidence="1" key="1">
    <citation type="submission" date="2021-01" db="EMBL/GenBank/DDBJ databases">
        <authorList>
            <consortium name="Genoscope - CEA"/>
            <person name="William W."/>
        </authorList>
    </citation>
    <scope>NUCLEOTIDE SEQUENCE</scope>
</reference>
<comment type="caution">
    <text evidence="1">The sequence shown here is derived from an EMBL/GenBank/DDBJ whole genome shotgun (WGS) entry which is preliminary data.</text>
</comment>
<dbReference type="AlphaFoldDB" id="A0A8S1K1V4"/>
<keyword evidence="2" id="KW-1185">Reference proteome</keyword>
<gene>
    <name evidence="1" type="ORF">PPRIM_AZ9-3.1.T0110138</name>
</gene>
<sequence length="138" mass="16204">MNQNQFRVQFSNCQEIQDIGESLVFQQSQFLKMINELNKNGDVIQLDMKKEEFNNIVAFMIQIKETLKGQEHQIFNNIENIKATEQFKDLFKDMQEKQVLPLLSLAEYLDIPNLIILLAAQYSCLIKDQPASINNWNY</sequence>
<evidence type="ECO:0000313" key="1">
    <source>
        <dbReference type="EMBL" id="CAD8046860.1"/>
    </source>
</evidence>
<name>A0A8S1K1V4_PARPR</name>
<dbReference type="EMBL" id="CAJJDM010000008">
    <property type="protein sequence ID" value="CAD8046860.1"/>
    <property type="molecule type" value="Genomic_DNA"/>
</dbReference>
<evidence type="ECO:0000313" key="2">
    <source>
        <dbReference type="Proteomes" id="UP000688137"/>
    </source>
</evidence>
<organism evidence="1 2">
    <name type="scientific">Paramecium primaurelia</name>
    <dbReference type="NCBI Taxonomy" id="5886"/>
    <lineage>
        <taxon>Eukaryota</taxon>
        <taxon>Sar</taxon>
        <taxon>Alveolata</taxon>
        <taxon>Ciliophora</taxon>
        <taxon>Intramacronucleata</taxon>
        <taxon>Oligohymenophorea</taxon>
        <taxon>Peniculida</taxon>
        <taxon>Parameciidae</taxon>
        <taxon>Paramecium</taxon>
    </lineage>
</organism>